<dbReference type="InterPro" id="IPR043830">
    <property type="entry name" value="DUF5807"/>
</dbReference>
<dbReference type="HOGENOM" id="CLU_127463_0_0_2"/>
<dbReference type="AlphaFoldDB" id="D2RQA8"/>
<reference evidence="1 2" key="1">
    <citation type="journal article" date="2010" name="Stand. Genomic Sci.">
        <title>Complete genome sequence of Haloterrigena turkmenica type strain (4k).</title>
        <authorList>
            <person name="Saunders E."/>
            <person name="Tindall B.J."/>
            <person name="Fahnrich R."/>
            <person name="Lapidus A."/>
            <person name="Copeland A."/>
            <person name="Del Rio T.G."/>
            <person name="Lucas S."/>
            <person name="Chen F."/>
            <person name="Tice H."/>
            <person name="Cheng J.F."/>
            <person name="Han C."/>
            <person name="Detter J.C."/>
            <person name="Bruce D."/>
            <person name="Goodwin L."/>
            <person name="Chain P."/>
            <person name="Pitluck S."/>
            <person name="Pati A."/>
            <person name="Ivanova N."/>
            <person name="Mavromatis K."/>
            <person name="Chen A."/>
            <person name="Palaniappan K."/>
            <person name="Land M."/>
            <person name="Hauser L."/>
            <person name="Chang Y.J."/>
            <person name="Jeffries C.D."/>
            <person name="Brettin T."/>
            <person name="Rohde M."/>
            <person name="Goker M."/>
            <person name="Bristow J."/>
            <person name="Eisen J.A."/>
            <person name="Markowitz V."/>
            <person name="Hugenholtz P."/>
            <person name="Klenk H.P."/>
            <person name="Kyrpides N.C."/>
        </authorList>
    </citation>
    <scope>NUCLEOTIDE SEQUENCE [LARGE SCALE GENOMIC DNA]</scope>
    <source>
        <strain evidence="2">ATCC 51198 / DSM 5511 / JCM 9101 / NCIMB 13204 / VKM B-1734 / 4k</strain>
    </source>
</reference>
<organism evidence="1 2">
    <name type="scientific">Haloterrigena turkmenica (strain ATCC 51198 / DSM 5511 / JCM 9101 / NCIMB 13204 / VKM B-1734 / 4k)</name>
    <name type="common">Halococcus turkmenicus</name>
    <dbReference type="NCBI Taxonomy" id="543526"/>
    <lineage>
        <taxon>Archaea</taxon>
        <taxon>Methanobacteriati</taxon>
        <taxon>Methanobacteriota</taxon>
        <taxon>Stenosarchaea group</taxon>
        <taxon>Halobacteria</taxon>
        <taxon>Halobacteriales</taxon>
        <taxon>Natrialbaceae</taxon>
        <taxon>Haloterrigena</taxon>
    </lineage>
</organism>
<gene>
    <name evidence="1" type="ordered locus">Htur_3422</name>
</gene>
<protein>
    <submittedName>
        <fullName evidence="1">Uncharacterized protein</fullName>
    </submittedName>
</protein>
<dbReference type="Proteomes" id="UP000001903">
    <property type="component" value="Chromosome"/>
</dbReference>
<name>D2RQA8_HALTV</name>
<accession>D2RQA8</accession>
<dbReference type="STRING" id="543526.Htur_3422"/>
<dbReference type="Pfam" id="PF19123">
    <property type="entry name" value="DUF5807"/>
    <property type="match status" value="1"/>
</dbReference>
<evidence type="ECO:0000313" key="1">
    <source>
        <dbReference type="EMBL" id="ADB62285.1"/>
    </source>
</evidence>
<sequence length="157" mass="17088">MRSFFHLECRLQGMTDAREEFLAGERPDDVALFLADSYVSDDRLAEFGERVEDGVLIVVDGESGRNAFEAATGTQAMQFAKSAMELEGIIDDDLTGGQCPEAPADEDHAVQFVFAFAEEQNEDVGGIYAEGDVVHAYARCTCGTAYSDKWNVPTAAD</sequence>
<keyword evidence="2" id="KW-1185">Reference proteome</keyword>
<dbReference type="eggNOG" id="arCOG04699">
    <property type="taxonomic scope" value="Archaea"/>
</dbReference>
<proteinExistence type="predicted"/>
<dbReference type="KEGG" id="htu:Htur_3422"/>
<evidence type="ECO:0000313" key="2">
    <source>
        <dbReference type="Proteomes" id="UP000001903"/>
    </source>
</evidence>
<dbReference type="EMBL" id="CP001860">
    <property type="protein sequence ID" value="ADB62285.1"/>
    <property type="molecule type" value="Genomic_DNA"/>
</dbReference>